<evidence type="ECO:0000259" key="9">
    <source>
        <dbReference type="PROSITE" id="PS50850"/>
    </source>
</evidence>
<protein>
    <recommendedName>
        <fullName evidence="8">Bcr/CflA family efflux transporter</fullName>
    </recommendedName>
</protein>
<evidence type="ECO:0000313" key="10">
    <source>
        <dbReference type="EMBL" id="RVT54494.1"/>
    </source>
</evidence>
<reference evidence="10 11" key="1">
    <citation type="submission" date="2019-01" db="EMBL/GenBank/DDBJ databases">
        <authorList>
            <person name="Chen W.-M."/>
        </authorList>
    </citation>
    <scope>NUCLEOTIDE SEQUENCE [LARGE SCALE GENOMIC DNA]</scope>
    <source>
        <strain evidence="10 11">ICH-3</strain>
    </source>
</reference>
<feature type="transmembrane region" description="Helical" evidence="8">
    <location>
        <begin position="22"/>
        <end position="47"/>
    </location>
</feature>
<gene>
    <name evidence="10" type="ORF">ENE75_03790</name>
</gene>
<organism evidence="10 11">
    <name type="scientific">Rubrivivax albus</name>
    <dbReference type="NCBI Taxonomy" id="2499835"/>
    <lineage>
        <taxon>Bacteria</taxon>
        <taxon>Pseudomonadati</taxon>
        <taxon>Pseudomonadota</taxon>
        <taxon>Betaproteobacteria</taxon>
        <taxon>Burkholderiales</taxon>
        <taxon>Sphaerotilaceae</taxon>
        <taxon>Rubrivivax</taxon>
    </lineage>
</organism>
<dbReference type="EMBL" id="SACT01000001">
    <property type="protein sequence ID" value="RVT54494.1"/>
    <property type="molecule type" value="Genomic_DNA"/>
</dbReference>
<keyword evidence="6 8" id="KW-1133">Transmembrane helix</keyword>
<dbReference type="GO" id="GO:1990961">
    <property type="term" value="P:xenobiotic detoxification by transmembrane export across the plasma membrane"/>
    <property type="evidence" value="ECO:0007669"/>
    <property type="project" value="InterPro"/>
</dbReference>
<keyword evidence="3 8" id="KW-0813">Transport</keyword>
<dbReference type="Gene3D" id="1.20.1720.10">
    <property type="entry name" value="Multidrug resistance protein D"/>
    <property type="match status" value="1"/>
</dbReference>
<dbReference type="PANTHER" id="PTHR23502:SF132">
    <property type="entry name" value="POLYAMINE TRANSPORTER 2-RELATED"/>
    <property type="match status" value="1"/>
</dbReference>
<feature type="transmembrane region" description="Helical" evidence="8">
    <location>
        <begin position="235"/>
        <end position="255"/>
    </location>
</feature>
<dbReference type="InterPro" id="IPR036259">
    <property type="entry name" value="MFS_trans_sf"/>
</dbReference>
<evidence type="ECO:0000256" key="5">
    <source>
        <dbReference type="ARBA" id="ARBA00022692"/>
    </source>
</evidence>
<dbReference type="PANTHER" id="PTHR23502">
    <property type="entry name" value="MAJOR FACILITATOR SUPERFAMILY"/>
    <property type="match status" value="1"/>
</dbReference>
<feature type="transmembrane region" description="Helical" evidence="8">
    <location>
        <begin position="59"/>
        <end position="78"/>
    </location>
</feature>
<dbReference type="InterPro" id="IPR020846">
    <property type="entry name" value="MFS_dom"/>
</dbReference>
<feature type="transmembrane region" description="Helical" evidence="8">
    <location>
        <begin position="117"/>
        <end position="141"/>
    </location>
</feature>
<dbReference type="InterPro" id="IPR004812">
    <property type="entry name" value="Efflux_drug-R_Bcr/CmlA"/>
</dbReference>
<sequence length="379" mass="39086">MGLQPATTDIYLPALPLLTQDLAAPMALAQLTMAALILAFGFGQLLWGPVADRFGRRPVLVGTLAAYALAALGSVLAGSIEQLVAWRALQGFTMAGAVVCSRAMVRDLYAPIEGAQVMALALSGLGIVALLGPALGGLVAATSGWRAALGVVAAYGAAAFALVAWRVPETLAQKNPRATAPGPMLANWVEVARHPGFRAWMLLVTCTYGGIFTYLAGSSFVFIDVLGLSPAQYGLAMASVSACYMAGTFACRPWIRRFGLGGSVVRAAGFTAVAGASIVLLAVAGVESVWALLVPQWIYCFGHGFHMPCGQAGTVAPFPHKAGAASALAGFVMALVAFGIGRWLGVALDGTVLPFAFGLGFWSATTCAVAWTLVRRHGG</sequence>
<feature type="transmembrane region" description="Helical" evidence="8">
    <location>
        <begin position="267"/>
        <end position="284"/>
    </location>
</feature>
<evidence type="ECO:0000256" key="1">
    <source>
        <dbReference type="ARBA" id="ARBA00004651"/>
    </source>
</evidence>
<feature type="transmembrane region" description="Helical" evidence="8">
    <location>
        <begin position="147"/>
        <end position="167"/>
    </location>
</feature>
<comment type="caution">
    <text evidence="10">The sequence shown here is derived from an EMBL/GenBank/DDBJ whole genome shotgun (WGS) entry which is preliminary data.</text>
</comment>
<keyword evidence="4" id="KW-1003">Cell membrane</keyword>
<dbReference type="PROSITE" id="PS50850">
    <property type="entry name" value="MFS"/>
    <property type="match status" value="1"/>
</dbReference>
<evidence type="ECO:0000313" key="11">
    <source>
        <dbReference type="Proteomes" id="UP000288178"/>
    </source>
</evidence>
<dbReference type="InterPro" id="IPR011701">
    <property type="entry name" value="MFS"/>
</dbReference>
<comment type="subcellular location">
    <subcellularLocation>
        <location evidence="8">Cell inner membrane</location>
        <topology evidence="8">Multi-pass membrane protein</topology>
    </subcellularLocation>
    <subcellularLocation>
        <location evidence="1">Cell membrane</location>
        <topology evidence="1">Multi-pass membrane protein</topology>
    </subcellularLocation>
</comment>
<evidence type="ECO:0000256" key="6">
    <source>
        <dbReference type="ARBA" id="ARBA00022989"/>
    </source>
</evidence>
<name>A0A3S2U606_9BURK</name>
<keyword evidence="7 8" id="KW-0472">Membrane</keyword>
<dbReference type="OrthoDB" id="9814303at2"/>
<dbReference type="CDD" id="cd17320">
    <property type="entry name" value="MFS_MdfA_MDR_like"/>
    <property type="match status" value="1"/>
</dbReference>
<evidence type="ECO:0000256" key="8">
    <source>
        <dbReference type="RuleBase" id="RU365088"/>
    </source>
</evidence>
<dbReference type="Proteomes" id="UP000288178">
    <property type="component" value="Unassembled WGS sequence"/>
</dbReference>
<evidence type="ECO:0000256" key="4">
    <source>
        <dbReference type="ARBA" id="ARBA00022475"/>
    </source>
</evidence>
<keyword evidence="5 8" id="KW-0812">Transmembrane</keyword>
<proteinExistence type="inferred from homology"/>
<feature type="transmembrane region" description="Helical" evidence="8">
    <location>
        <begin position="84"/>
        <end position="105"/>
    </location>
</feature>
<feature type="domain" description="Major facilitator superfamily (MFS) profile" evidence="9">
    <location>
        <begin position="1"/>
        <end position="379"/>
    </location>
</feature>
<comment type="caution">
    <text evidence="8">Lacks conserved residue(s) required for the propagation of feature annotation.</text>
</comment>
<comment type="similarity">
    <text evidence="2 8">Belongs to the major facilitator superfamily. Bcr/CmlA family.</text>
</comment>
<dbReference type="AlphaFoldDB" id="A0A3S2U606"/>
<dbReference type="NCBIfam" id="TIGR00710">
    <property type="entry name" value="efflux_Bcr_CflA"/>
    <property type="match status" value="1"/>
</dbReference>
<dbReference type="GO" id="GO:0042910">
    <property type="term" value="F:xenobiotic transmembrane transporter activity"/>
    <property type="evidence" value="ECO:0007669"/>
    <property type="project" value="InterPro"/>
</dbReference>
<feature type="transmembrane region" description="Helical" evidence="8">
    <location>
        <begin position="322"/>
        <end position="340"/>
    </location>
</feature>
<evidence type="ECO:0000256" key="2">
    <source>
        <dbReference type="ARBA" id="ARBA00006236"/>
    </source>
</evidence>
<evidence type="ECO:0000256" key="3">
    <source>
        <dbReference type="ARBA" id="ARBA00022448"/>
    </source>
</evidence>
<dbReference type="Pfam" id="PF07690">
    <property type="entry name" value="MFS_1"/>
    <property type="match status" value="1"/>
</dbReference>
<feature type="transmembrane region" description="Helical" evidence="8">
    <location>
        <begin position="352"/>
        <end position="374"/>
    </location>
</feature>
<dbReference type="GO" id="GO:0005886">
    <property type="term" value="C:plasma membrane"/>
    <property type="evidence" value="ECO:0007669"/>
    <property type="project" value="UniProtKB-SubCell"/>
</dbReference>
<evidence type="ECO:0000256" key="7">
    <source>
        <dbReference type="ARBA" id="ARBA00023136"/>
    </source>
</evidence>
<keyword evidence="11" id="KW-1185">Reference proteome</keyword>
<accession>A0A3S2U606</accession>
<dbReference type="SUPFAM" id="SSF103473">
    <property type="entry name" value="MFS general substrate transporter"/>
    <property type="match status" value="1"/>
</dbReference>
<feature type="transmembrane region" description="Helical" evidence="8">
    <location>
        <begin position="200"/>
        <end position="223"/>
    </location>
</feature>
<keyword evidence="8" id="KW-0997">Cell inner membrane</keyword>